<proteinExistence type="predicted"/>
<dbReference type="AlphaFoldDB" id="A0A9X2L1E5"/>
<evidence type="ECO:0000313" key="3">
    <source>
        <dbReference type="Proteomes" id="UP001139125"/>
    </source>
</evidence>
<organism evidence="2 3">
    <name type="scientific">Gracilimonas sediminicola</name>
    <dbReference type="NCBI Taxonomy" id="2952158"/>
    <lineage>
        <taxon>Bacteria</taxon>
        <taxon>Pseudomonadati</taxon>
        <taxon>Balneolota</taxon>
        <taxon>Balneolia</taxon>
        <taxon>Balneolales</taxon>
        <taxon>Balneolaceae</taxon>
        <taxon>Gracilimonas</taxon>
    </lineage>
</organism>
<reference evidence="2" key="1">
    <citation type="submission" date="2022-06" db="EMBL/GenBank/DDBJ databases">
        <title>Gracilimonas sp. CAU 1638 isolated from sea sediment.</title>
        <authorList>
            <person name="Kim W."/>
        </authorList>
    </citation>
    <scope>NUCLEOTIDE SEQUENCE</scope>
    <source>
        <strain evidence="2">CAU 1638</strain>
    </source>
</reference>
<evidence type="ECO:0000313" key="2">
    <source>
        <dbReference type="EMBL" id="MCP9290551.1"/>
    </source>
</evidence>
<keyword evidence="1" id="KW-0472">Membrane</keyword>
<keyword evidence="1" id="KW-0812">Transmembrane</keyword>
<accession>A0A9X2L1E5</accession>
<feature type="transmembrane region" description="Helical" evidence="1">
    <location>
        <begin position="60"/>
        <end position="78"/>
    </location>
</feature>
<keyword evidence="3" id="KW-1185">Reference proteome</keyword>
<evidence type="ECO:0000256" key="1">
    <source>
        <dbReference type="SAM" id="Phobius"/>
    </source>
</evidence>
<gene>
    <name evidence="2" type="ORF">NM125_03015</name>
</gene>
<dbReference type="RefSeq" id="WP_255132728.1">
    <property type="nucleotide sequence ID" value="NZ_JANDBC010000001.1"/>
</dbReference>
<name>A0A9X2L1E5_9BACT</name>
<dbReference type="Proteomes" id="UP001139125">
    <property type="component" value="Unassembled WGS sequence"/>
</dbReference>
<comment type="caution">
    <text evidence="2">The sequence shown here is derived from an EMBL/GenBank/DDBJ whole genome shotgun (WGS) entry which is preliminary data.</text>
</comment>
<sequence>MAYHKWQQNLSSFLALFTSSGTLICCAIPALVATVAGGAAVSSMISTMPWLVSFSQYKEWIFLIAGIMTALSGLLIFFPKGKVACSITGGQGCDVAGRYTKALFWLSVTMITIGAFFAYGYYPILRVLEGL</sequence>
<feature type="transmembrane region" description="Helical" evidence="1">
    <location>
        <begin position="12"/>
        <end position="40"/>
    </location>
</feature>
<protein>
    <recommendedName>
        <fullName evidence="4">Mercuric transport protein MerT</fullName>
    </recommendedName>
</protein>
<dbReference type="EMBL" id="JANDBC010000001">
    <property type="protein sequence ID" value="MCP9290551.1"/>
    <property type="molecule type" value="Genomic_DNA"/>
</dbReference>
<feature type="transmembrane region" description="Helical" evidence="1">
    <location>
        <begin position="102"/>
        <end position="122"/>
    </location>
</feature>
<keyword evidence="1" id="KW-1133">Transmembrane helix</keyword>
<evidence type="ECO:0008006" key="4">
    <source>
        <dbReference type="Google" id="ProtNLM"/>
    </source>
</evidence>